<evidence type="ECO:0000256" key="3">
    <source>
        <dbReference type="PROSITE-ProRule" id="PRU10007"/>
    </source>
</evidence>
<proteinExistence type="inferred from homology"/>
<reference evidence="7" key="1">
    <citation type="submission" date="2015-01" db="EMBL/GenBank/DDBJ databases">
        <title>Draft genome sequence of Rhodococcus pyridinivorans strain KG-16, a hydrocarbon-degrading bacterium.</title>
        <authorList>
            <person name="Aggarwal R.K."/>
            <person name="Dawar C."/>
        </authorList>
    </citation>
    <scope>NUCLEOTIDE SEQUENCE [LARGE SCALE GENOMIC DNA]</scope>
    <source>
        <strain evidence="7">KG-16</strain>
    </source>
</reference>
<dbReference type="RefSeq" id="WP_060655054.1">
    <property type="nucleotide sequence ID" value="NZ_AZXY01000023.1"/>
</dbReference>
<name>A0A0V9UDW1_9NOCA</name>
<reference evidence="6 7" key="2">
    <citation type="journal article" date="2016" name="Genome Announc.">
        <title>Draft Genome Sequence of a Versatile Hydrocarbon-Degrading Bacterium, Rhodococcus pyridinivorans Strain KG-16, Collected from Oil Fields in India.</title>
        <authorList>
            <person name="Aggarwal R.K."/>
            <person name="Dawar C."/>
            <person name="Phanindranath R."/>
            <person name="Mutnuri L."/>
            <person name="Dayal A.M."/>
        </authorList>
    </citation>
    <scope>NUCLEOTIDE SEQUENCE [LARGE SCALE GENOMIC DNA]</scope>
    <source>
        <strain evidence="6 7">KG-16</strain>
    </source>
</reference>
<dbReference type="PROSITE" id="PS00687">
    <property type="entry name" value="ALDEHYDE_DEHYDR_GLU"/>
    <property type="match status" value="1"/>
</dbReference>
<comment type="caution">
    <text evidence="6">The sequence shown here is derived from an EMBL/GenBank/DDBJ whole genome shotgun (WGS) entry which is preliminary data.</text>
</comment>
<dbReference type="PATRIC" id="fig|1441730.3.peg.5306"/>
<dbReference type="Gene3D" id="3.40.605.10">
    <property type="entry name" value="Aldehyde Dehydrogenase, Chain A, domain 1"/>
    <property type="match status" value="1"/>
</dbReference>
<evidence type="ECO:0000256" key="1">
    <source>
        <dbReference type="ARBA" id="ARBA00009986"/>
    </source>
</evidence>
<dbReference type="GO" id="GO:0016620">
    <property type="term" value="F:oxidoreductase activity, acting on the aldehyde or oxo group of donors, NAD or NADP as acceptor"/>
    <property type="evidence" value="ECO:0007669"/>
    <property type="project" value="InterPro"/>
</dbReference>
<organism evidence="6 7">
    <name type="scientific">Rhodococcus pyridinivorans KG-16</name>
    <dbReference type="NCBI Taxonomy" id="1441730"/>
    <lineage>
        <taxon>Bacteria</taxon>
        <taxon>Bacillati</taxon>
        <taxon>Actinomycetota</taxon>
        <taxon>Actinomycetes</taxon>
        <taxon>Mycobacteriales</taxon>
        <taxon>Nocardiaceae</taxon>
        <taxon>Rhodococcus</taxon>
    </lineage>
</organism>
<comment type="similarity">
    <text evidence="1 4">Belongs to the aldehyde dehydrogenase family.</text>
</comment>
<evidence type="ECO:0000256" key="2">
    <source>
        <dbReference type="ARBA" id="ARBA00023002"/>
    </source>
</evidence>
<dbReference type="InterPro" id="IPR015590">
    <property type="entry name" value="Aldehyde_DH_dom"/>
</dbReference>
<dbReference type="EMBL" id="AZXY01000023">
    <property type="protein sequence ID" value="KSZ56091.1"/>
    <property type="molecule type" value="Genomic_DNA"/>
</dbReference>
<dbReference type="Gene3D" id="3.40.309.10">
    <property type="entry name" value="Aldehyde Dehydrogenase, Chain A, domain 2"/>
    <property type="match status" value="1"/>
</dbReference>
<keyword evidence="2 4" id="KW-0560">Oxidoreductase</keyword>
<protein>
    <recommendedName>
        <fullName evidence="5">Aldehyde dehydrogenase domain-containing protein</fullName>
    </recommendedName>
</protein>
<dbReference type="AlphaFoldDB" id="A0A0V9UDW1"/>
<dbReference type="InterPro" id="IPR016161">
    <property type="entry name" value="Ald_DH/histidinol_DH"/>
</dbReference>
<evidence type="ECO:0000313" key="6">
    <source>
        <dbReference type="EMBL" id="KSZ56091.1"/>
    </source>
</evidence>
<evidence type="ECO:0000259" key="5">
    <source>
        <dbReference type="Pfam" id="PF00171"/>
    </source>
</evidence>
<evidence type="ECO:0000256" key="4">
    <source>
        <dbReference type="RuleBase" id="RU003345"/>
    </source>
</evidence>
<evidence type="ECO:0000313" key="7">
    <source>
        <dbReference type="Proteomes" id="UP000053060"/>
    </source>
</evidence>
<sequence length="487" mass="50829">MTSDRTSLLPSTLLIGEERLDTATGGVLEHIHPASGKVQATLPLAGAGEVDRAVAAAQAALPIWRSWEPSARRRALMKLADLLRDHAEEISTIHSLETGMPFTQAAWPTNWAVDWLEDAAGWADKLYGDTVPIGSNGLFNYTAVEPYGVVATILTWNGSVGAFGMAAGPALAAGCTVVVKPSELSPFGPIRAAELALEAGFPPGVINVIAGGPEAGEALVSHPGISKIAFTGGGPTAKRIAVSAAQNLTPCMFELGGKSASITFDDADLSAAIQHAQFVSVHAGQQCTLGSRMFVHRSVFDEFNDRLASALQSITVGLPFVDGSQMGPLINQAAIDRVHGLVDRARSYGEVRAGGSRLGGDLSDGYFFPPTLVSGITNDSELARTEVFGPVLATIPFDDEDEVIAMANDTEFGLSGYVFSSDISRVHRVVPKLDTGNVGVNGAFVTAGPTLPFGGRKQSGYGKQGGLAGVMEFVNTKTVTIKLGDPS</sequence>
<dbReference type="Pfam" id="PF00171">
    <property type="entry name" value="Aldedh"/>
    <property type="match status" value="1"/>
</dbReference>
<dbReference type="InterPro" id="IPR016162">
    <property type="entry name" value="Ald_DH_N"/>
</dbReference>
<dbReference type="PANTHER" id="PTHR11699">
    <property type="entry name" value="ALDEHYDE DEHYDROGENASE-RELATED"/>
    <property type="match status" value="1"/>
</dbReference>
<feature type="active site" evidence="3">
    <location>
        <position position="254"/>
    </location>
</feature>
<dbReference type="SUPFAM" id="SSF53720">
    <property type="entry name" value="ALDH-like"/>
    <property type="match status" value="1"/>
</dbReference>
<feature type="domain" description="Aldehyde dehydrogenase" evidence="5">
    <location>
        <begin position="27"/>
        <end position="479"/>
    </location>
</feature>
<dbReference type="InterPro" id="IPR029510">
    <property type="entry name" value="Ald_DH_CS_GLU"/>
</dbReference>
<gene>
    <name evidence="6" type="ORF">Z045_25200</name>
</gene>
<dbReference type="Proteomes" id="UP000053060">
    <property type="component" value="Unassembled WGS sequence"/>
</dbReference>
<dbReference type="InterPro" id="IPR016163">
    <property type="entry name" value="Ald_DH_C"/>
</dbReference>
<accession>A0A0V9UDW1</accession>
<dbReference type="FunFam" id="3.40.605.10:FF:000007">
    <property type="entry name" value="NAD/NADP-dependent betaine aldehyde dehydrogenase"/>
    <property type="match status" value="1"/>
</dbReference>